<dbReference type="RefSeq" id="WP_213249116.1">
    <property type="nucleotide sequence ID" value="NZ_CP045806.1"/>
</dbReference>
<proteinExistence type="predicted"/>
<reference evidence="4" key="1">
    <citation type="journal article" date="2021" name="Nat. Microbiol.">
        <title>Cocultivation of an ultrasmall environmental parasitic bacterium with lytic ability against bacteria associated with wastewater foams.</title>
        <authorList>
            <person name="Batinovic S."/>
            <person name="Rose J.J.A."/>
            <person name="Ratcliffe J."/>
            <person name="Seviour R.J."/>
            <person name="Petrovski S."/>
        </authorList>
    </citation>
    <scope>NUCLEOTIDE SEQUENCE</scope>
    <source>
        <strain evidence="4">CON9</strain>
    </source>
</reference>
<dbReference type="InterPro" id="IPR029058">
    <property type="entry name" value="AB_hydrolase_fold"/>
</dbReference>
<dbReference type="Gene3D" id="3.40.50.1820">
    <property type="entry name" value="alpha/beta hydrolase"/>
    <property type="match status" value="1"/>
</dbReference>
<organism evidence="4 5">
    <name type="scientific">Gordonia pseudamarae</name>
    <dbReference type="NCBI Taxonomy" id="2831662"/>
    <lineage>
        <taxon>Bacteria</taxon>
        <taxon>Bacillati</taxon>
        <taxon>Actinomycetota</taxon>
        <taxon>Actinomycetes</taxon>
        <taxon>Mycobacteriales</taxon>
        <taxon>Gordoniaceae</taxon>
        <taxon>Gordonia</taxon>
    </lineage>
</organism>
<accession>A0ABX6IIV5</accession>
<name>A0ABX6IIV5_9ACTN</name>
<evidence type="ECO:0000256" key="1">
    <source>
        <dbReference type="SAM" id="MobiDB-lite"/>
    </source>
</evidence>
<feature type="compositionally biased region" description="Low complexity" evidence="1">
    <location>
        <begin position="47"/>
        <end position="56"/>
    </location>
</feature>
<evidence type="ECO:0000259" key="3">
    <source>
        <dbReference type="Pfam" id="PF08386"/>
    </source>
</evidence>
<dbReference type="EMBL" id="CP045809">
    <property type="protein sequence ID" value="QHN35158.1"/>
    <property type="molecule type" value="Genomic_DNA"/>
</dbReference>
<evidence type="ECO:0000313" key="5">
    <source>
        <dbReference type="Proteomes" id="UP001059836"/>
    </source>
</evidence>
<dbReference type="Pfam" id="PF08386">
    <property type="entry name" value="Abhydrolase_4"/>
    <property type="match status" value="1"/>
</dbReference>
<keyword evidence="2" id="KW-0732">Signal</keyword>
<feature type="signal peptide" evidence="2">
    <location>
        <begin position="1"/>
        <end position="28"/>
    </location>
</feature>
<gene>
    <name evidence="4" type="ORF">GII31_09900</name>
</gene>
<feature type="region of interest" description="Disordered" evidence="1">
    <location>
        <begin position="32"/>
        <end position="56"/>
    </location>
</feature>
<dbReference type="InterPro" id="IPR013595">
    <property type="entry name" value="Pept_S33_TAP-like_C"/>
</dbReference>
<dbReference type="SUPFAM" id="SSF53474">
    <property type="entry name" value="alpha/beta-Hydrolases"/>
    <property type="match status" value="1"/>
</dbReference>
<feature type="chain" id="PRO_5045894316" evidence="2">
    <location>
        <begin position="29"/>
        <end position="528"/>
    </location>
</feature>
<dbReference type="PROSITE" id="PS51257">
    <property type="entry name" value="PROKAR_LIPOPROTEIN"/>
    <property type="match status" value="1"/>
</dbReference>
<keyword evidence="4" id="KW-0378">Hydrolase</keyword>
<sequence>MPRFSPPRGALRLAAASLAAALTLAGCATGPDPGPDLVTGDDGGSGPASTSESATASLPALTAPASELSWTDCADSAVRTYGVRPATGTRIECAVLDSPIDPADQDAGTLTVSLTRVRSASTPTQAVPVVLTTGSDFPSTLGALLLATGPGRSLLDTNPVVAVDRRGLADSSAVDCLTRDERTAIFTNGQVGRARDTAARIETLTTAAASASDGCTEALDPTQLSYSIANAAADIDTLRRAWKVDRLALLGIGEGADVVLAYTADFGGRAGRIILDTPTAFGKPAKDRARLTAGGVQSALQTFAQRCAAADSCPMGGDPAGTLARVLADARAGRLGSLSEAQALSAITTALATSPSSSATTRQVATMVADAANGDVDTLAAAAERGATLRLSDGQLLARCNDATGTVGQNEVPALITRWADQYPLTGTDTAMSLLRCSGWGTAPTSNPPSDLPVVPVVLNTTDDPVNGGQGARELNATLLRAGVTPFAVRWDGLGYSTLANSTCAAALVTDYLGTTPLSGPTERDCPT</sequence>
<evidence type="ECO:0000313" key="4">
    <source>
        <dbReference type="EMBL" id="QHN35158.1"/>
    </source>
</evidence>
<feature type="domain" description="Peptidase S33 tripeptidyl aminopeptidase-like C-terminal" evidence="3">
    <location>
        <begin position="424"/>
        <end position="516"/>
    </location>
</feature>
<protein>
    <submittedName>
        <fullName evidence="4">Alpha/beta fold hydrolase</fullName>
    </submittedName>
</protein>
<dbReference type="Proteomes" id="UP001059836">
    <property type="component" value="Chromosome"/>
</dbReference>
<dbReference type="GO" id="GO:0016787">
    <property type="term" value="F:hydrolase activity"/>
    <property type="evidence" value="ECO:0007669"/>
    <property type="project" value="UniProtKB-KW"/>
</dbReference>
<evidence type="ECO:0000256" key="2">
    <source>
        <dbReference type="SAM" id="SignalP"/>
    </source>
</evidence>
<keyword evidence="5" id="KW-1185">Reference proteome</keyword>